<feature type="region of interest" description="Disordered" evidence="1">
    <location>
        <begin position="231"/>
        <end position="261"/>
    </location>
</feature>
<dbReference type="Proteomes" id="UP000011086">
    <property type="component" value="Unassembled WGS sequence"/>
</dbReference>
<dbReference type="AlphaFoldDB" id="A0AA97PNF0"/>
<dbReference type="EMBL" id="JH793419">
    <property type="protein sequence ID" value="ELQ41032.1"/>
    <property type="molecule type" value="Genomic_DNA"/>
</dbReference>
<reference evidence="2" key="1">
    <citation type="journal article" date="2012" name="PLoS Genet.">
        <title>Comparative analysis of the genomes of two field isolates of the rice blast fungus Magnaporthe oryzae.</title>
        <authorList>
            <person name="Xue M."/>
            <person name="Yang J."/>
            <person name="Li Z."/>
            <person name="Hu S."/>
            <person name="Yao N."/>
            <person name="Dean R.A."/>
            <person name="Zhao W."/>
            <person name="Shen M."/>
            <person name="Zhang H."/>
            <person name="Li C."/>
            <person name="Liu L."/>
            <person name="Cao L."/>
            <person name="Xu X."/>
            <person name="Xing Y."/>
            <person name="Hsiang T."/>
            <person name="Zhang Z."/>
            <person name="Xu J.R."/>
            <person name="Peng Y.L."/>
        </authorList>
    </citation>
    <scope>NUCLEOTIDE SEQUENCE</scope>
    <source>
        <strain evidence="2">Y34</strain>
    </source>
</reference>
<evidence type="ECO:0000256" key="1">
    <source>
        <dbReference type="SAM" id="MobiDB-lite"/>
    </source>
</evidence>
<gene>
    <name evidence="2" type="ORF">OOU_Y34scaffold00308g43</name>
</gene>
<proteinExistence type="predicted"/>
<sequence length="439" mass="50934">MGVRFIFLFHGHGTIPGSDDASWLVLPCGAKRHVKLNRRASRRVAFATQWKTAASHQRTIVLPLRLLITSLTEPFGKVDRDERVFVGGDGYNSGTLVLDRCQTLPPRLCLIRSATSNKQPATSKLKPTHGQEQTQQQSMSRYIYSSASSYWRGRDSYDDLDGYDSDEHHRHRDSNRRRRDKDRDDRRRDHSDFHRDPLGVMAEGLGKFVKKSFGVGDSIRSKKAPFSWAYGKQSTSKADLSNRRHEDDCKDRARASRRSSREYAYHDDEYGYPRRSTDRISEPWSQYGEYHHQQYHWVDNQCIHPAAATSRTSRRSSTSHAWMPEMSGGYYHSYWRPSRGEPEYYFDKERRRREKAQAQPVETDARYAQSGSKYRSSRTKRGSTSSTKPQMPPVNLNGQQSEPRYRYYRVKHGARYPTQTDEPRPTTPTTPKKISKGPR</sequence>
<feature type="compositionally biased region" description="Basic and acidic residues" evidence="1">
    <location>
        <begin position="240"/>
        <end position="261"/>
    </location>
</feature>
<feature type="compositionally biased region" description="Basic residues" evidence="1">
    <location>
        <begin position="169"/>
        <end position="180"/>
    </location>
</feature>
<name>A0AA97PNF0_PYRO3</name>
<feature type="region of interest" description="Disordered" evidence="1">
    <location>
        <begin position="350"/>
        <end position="439"/>
    </location>
</feature>
<evidence type="ECO:0000313" key="2">
    <source>
        <dbReference type="EMBL" id="ELQ41032.1"/>
    </source>
</evidence>
<feature type="region of interest" description="Disordered" evidence="1">
    <location>
        <begin position="116"/>
        <end position="139"/>
    </location>
</feature>
<accession>A0AA97PNF0</accession>
<organism evidence="2">
    <name type="scientific">Pyricularia oryzae (strain Y34)</name>
    <name type="common">Rice blast fungus</name>
    <name type="synonym">Magnaporthe oryzae</name>
    <dbReference type="NCBI Taxonomy" id="1143189"/>
    <lineage>
        <taxon>Eukaryota</taxon>
        <taxon>Fungi</taxon>
        <taxon>Dikarya</taxon>
        <taxon>Ascomycota</taxon>
        <taxon>Pezizomycotina</taxon>
        <taxon>Sordariomycetes</taxon>
        <taxon>Sordariomycetidae</taxon>
        <taxon>Magnaporthales</taxon>
        <taxon>Pyriculariaceae</taxon>
        <taxon>Pyricularia</taxon>
    </lineage>
</organism>
<protein>
    <submittedName>
        <fullName evidence="2">Uncharacterized protein</fullName>
    </submittedName>
</protein>
<feature type="region of interest" description="Disordered" evidence="1">
    <location>
        <begin position="161"/>
        <end position="197"/>
    </location>
</feature>
<feature type="compositionally biased region" description="Basic and acidic residues" evidence="1">
    <location>
        <begin position="181"/>
        <end position="197"/>
    </location>
</feature>